<evidence type="ECO:0000256" key="5">
    <source>
        <dbReference type="ARBA" id="ARBA00023242"/>
    </source>
</evidence>
<keyword evidence="1" id="KW-0479">Metal-binding</keyword>
<keyword evidence="5" id="KW-0539">Nucleus</keyword>
<dbReference type="GO" id="GO:0000981">
    <property type="term" value="F:DNA-binding transcription factor activity, RNA polymerase II-specific"/>
    <property type="evidence" value="ECO:0007669"/>
    <property type="project" value="InterPro"/>
</dbReference>
<evidence type="ECO:0000313" key="8">
    <source>
        <dbReference type="EMBL" id="CAG8017919.1"/>
    </source>
</evidence>
<dbReference type="Gene3D" id="4.10.240.10">
    <property type="entry name" value="Zn(2)-C6 fungal-type DNA-binding domain"/>
    <property type="match status" value="1"/>
</dbReference>
<dbReference type="EMBL" id="CAJVOS010000014">
    <property type="protein sequence ID" value="CAG8017919.1"/>
    <property type="molecule type" value="Genomic_DNA"/>
</dbReference>
<keyword evidence="2" id="KW-0805">Transcription regulation</keyword>
<feature type="compositionally biased region" description="Acidic residues" evidence="6">
    <location>
        <begin position="411"/>
        <end position="423"/>
    </location>
</feature>
<dbReference type="GO" id="GO:0005634">
    <property type="term" value="C:nucleus"/>
    <property type="evidence" value="ECO:0007669"/>
    <property type="project" value="TreeGrafter"/>
</dbReference>
<dbReference type="GO" id="GO:0006351">
    <property type="term" value="P:DNA-templated transcription"/>
    <property type="evidence" value="ECO:0007669"/>
    <property type="project" value="InterPro"/>
</dbReference>
<dbReference type="InterPro" id="IPR001138">
    <property type="entry name" value="Zn2Cys6_DnaBD"/>
</dbReference>
<reference evidence="8" key="1">
    <citation type="submission" date="2021-07" db="EMBL/GenBank/DDBJ databases">
        <authorList>
            <person name="Branca A.L. A."/>
        </authorList>
    </citation>
    <scope>NUCLEOTIDE SEQUENCE</scope>
</reference>
<feature type="domain" description="Zn(2)-C6 fungal-type" evidence="7">
    <location>
        <begin position="70"/>
        <end position="102"/>
    </location>
</feature>
<keyword evidence="9" id="KW-1185">Reference proteome</keyword>
<gene>
    <name evidence="8" type="ORF">POLS_LOCUS2316</name>
</gene>
<dbReference type="OrthoDB" id="2264294at2759"/>
<protein>
    <recommendedName>
        <fullName evidence="7">Zn(2)-C6 fungal-type domain-containing protein</fullName>
    </recommendedName>
</protein>
<dbReference type="InterPro" id="IPR036864">
    <property type="entry name" value="Zn2-C6_fun-type_DNA-bd_sf"/>
</dbReference>
<accession>A0A9W4HHN8</accession>
<dbReference type="AlphaFoldDB" id="A0A9W4HHN8"/>
<dbReference type="CDD" id="cd00067">
    <property type="entry name" value="GAL4"/>
    <property type="match status" value="1"/>
</dbReference>
<dbReference type="PROSITE" id="PS00463">
    <property type="entry name" value="ZN2_CY6_FUNGAL_1"/>
    <property type="match status" value="1"/>
</dbReference>
<dbReference type="CDD" id="cd12148">
    <property type="entry name" value="fungal_TF_MHR"/>
    <property type="match status" value="1"/>
</dbReference>
<dbReference type="PROSITE" id="PS50048">
    <property type="entry name" value="ZN2_CY6_FUNGAL_2"/>
    <property type="match status" value="1"/>
</dbReference>
<dbReference type="GO" id="GO:0008270">
    <property type="term" value="F:zinc ion binding"/>
    <property type="evidence" value="ECO:0007669"/>
    <property type="project" value="InterPro"/>
</dbReference>
<keyword evidence="4" id="KW-0804">Transcription</keyword>
<evidence type="ECO:0000256" key="4">
    <source>
        <dbReference type="ARBA" id="ARBA00023163"/>
    </source>
</evidence>
<keyword evidence="3" id="KW-0238">DNA-binding</keyword>
<evidence type="ECO:0000256" key="6">
    <source>
        <dbReference type="SAM" id="MobiDB-lite"/>
    </source>
</evidence>
<dbReference type="GO" id="GO:0003677">
    <property type="term" value="F:DNA binding"/>
    <property type="evidence" value="ECO:0007669"/>
    <property type="project" value="UniProtKB-KW"/>
</dbReference>
<sequence>MQTMQTNRVIIDPGNLGSQHEPQFHRLNRHLSLDSWTRLSGYSKQSLFQRHSSGLRQMSTGLPDHPTRRPCDRCRHRKSRCIREPGIDNCTFCNLNNLECTFVHGPRPRKRTRESSPKAETKKKRRDSTTRESSVGSVEERSKNDPVNSRLDGTLGLELHLHSEYIGPASYHEPELLDLRPSVISLADDERCYPRRVNQSAAFITYPDKDSASERQRLADLDRIEESIRPLGPALVNLYFRIMHRTFPILDKGVFLEKYNRSYREFSPPLLAAVYLVALDWKLFDRTLTTAPRTPNAEDLEDLAMRAMDDDLKRPKLSTLQAGLLLLQRVRSSRSTLPAQLLSLGHTLGIHIDCSGWKIPEWEKGLRRRLAWALYMQDKWGVLVHGRPSLIPAQLEDETSDWDVSPCTLDDFPEESSDTEENSEGGVDAATGRAAFLQSIELTKIFSRVVSTFCSISATKKGGSLERIGLSGVMSLAKPLAMELREWHAAVPASLQLESTPALRLATNGALHLSHMATELIIHRGLLRVLTTDSSTSLRVAIRTAARARLTSAVKLIESFQPEHIQSFWGFAASAQVALVGSFAGLLWATSAEMDEAAGYVEQLEKLRWILQFCAPSAPFAREALRMLHEEVGDLAALKAATLQDS</sequence>
<evidence type="ECO:0000256" key="2">
    <source>
        <dbReference type="ARBA" id="ARBA00023015"/>
    </source>
</evidence>
<dbReference type="GO" id="GO:0001080">
    <property type="term" value="P:nitrogen catabolite activation of transcription from RNA polymerase II promoter"/>
    <property type="evidence" value="ECO:0007669"/>
    <property type="project" value="TreeGrafter"/>
</dbReference>
<dbReference type="PANTHER" id="PTHR31668">
    <property type="entry name" value="GLUCOSE TRANSPORT TRANSCRIPTION REGULATOR RGT1-RELATED-RELATED"/>
    <property type="match status" value="1"/>
</dbReference>
<evidence type="ECO:0000256" key="1">
    <source>
        <dbReference type="ARBA" id="ARBA00022723"/>
    </source>
</evidence>
<dbReference type="SMART" id="SM00066">
    <property type="entry name" value="GAL4"/>
    <property type="match status" value="1"/>
</dbReference>
<evidence type="ECO:0000313" key="9">
    <source>
        <dbReference type="Proteomes" id="UP001153618"/>
    </source>
</evidence>
<comment type="caution">
    <text evidence="8">The sequence shown here is derived from an EMBL/GenBank/DDBJ whole genome shotgun (WGS) entry which is preliminary data.</text>
</comment>
<proteinExistence type="predicted"/>
<dbReference type="Proteomes" id="UP001153618">
    <property type="component" value="Unassembled WGS sequence"/>
</dbReference>
<dbReference type="Pfam" id="PF00172">
    <property type="entry name" value="Zn_clus"/>
    <property type="match status" value="1"/>
</dbReference>
<dbReference type="SUPFAM" id="SSF57701">
    <property type="entry name" value="Zn2/Cys6 DNA-binding domain"/>
    <property type="match status" value="1"/>
</dbReference>
<dbReference type="InterPro" id="IPR007219">
    <property type="entry name" value="XnlR_reg_dom"/>
</dbReference>
<feature type="region of interest" description="Disordered" evidence="6">
    <location>
        <begin position="104"/>
        <end position="150"/>
    </location>
</feature>
<organism evidence="8 9">
    <name type="scientific">Penicillium olsonii</name>
    <dbReference type="NCBI Taxonomy" id="99116"/>
    <lineage>
        <taxon>Eukaryota</taxon>
        <taxon>Fungi</taxon>
        <taxon>Dikarya</taxon>
        <taxon>Ascomycota</taxon>
        <taxon>Pezizomycotina</taxon>
        <taxon>Eurotiomycetes</taxon>
        <taxon>Eurotiomycetidae</taxon>
        <taxon>Eurotiales</taxon>
        <taxon>Aspergillaceae</taxon>
        <taxon>Penicillium</taxon>
    </lineage>
</organism>
<dbReference type="Pfam" id="PF04082">
    <property type="entry name" value="Fungal_trans"/>
    <property type="match status" value="1"/>
</dbReference>
<evidence type="ECO:0000259" key="7">
    <source>
        <dbReference type="PROSITE" id="PS50048"/>
    </source>
</evidence>
<evidence type="ECO:0000256" key="3">
    <source>
        <dbReference type="ARBA" id="ARBA00023125"/>
    </source>
</evidence>
<dbReference type="InterPro" id="IPR050797">
    <property type="entry name" value="Carb_Metab_Trans_Reg"/>
</dbReference>
<name>A0A9W4HHN8_PENOL</name>
<feature type="region of interest" description="Disordered" evidence="6">
    <location>
        <begin position="408"/>
        <end position="428"/>
    </location>
</feature>
<dbReference type="PANTHER" id="PTHR31668:SF4">
    <property type="entry name" value="TRANSCRIPTIONAL ACTIVATOR PROTEIN DAL81"/>
    <property type="match status" value="1"/>
</dbReference>